<dbReference type="RefSeq" id="WP_068821012.1">
    <property type="nucleotide sequence ID" value="NZ_LWHJ01000011.1"/>
</dbReference>
<dbReference type="Pfam" id="PF01807">
    <property type="entry name" value="Zn_ribbon_DnaG"/>
    <property type="match status" value="1"/>
</dbReference>
<protein>
    <submittedName>
        <fullName evidence="2">DNA primase</fullName>
    </submittedName>
</protein>
<dbReference type="InterPro" id="IPR034154">
    <property type="entry name" value="TOPRIM_DnaG/twinkle"/>
</dbReference>
<evidence type="ECO:0000313" key="2">
    <source>
        <dbReference type="EMBL" id="OAQ41980.1"/>
    </source>
</evidence>
<comment type="caution">
    <text evidence="2">The sequence shown here is derived from an EMBL/GenBank/DDBJ whole genome shotgun (WGS) entry which is preliminary data.</text>
</comment>
<accession>A0A179DMN4</accession>
<dbReference type="Gene3D" id="3.40.1360.10">
    <property type="match status" value="1"/>
</dbReference>
<dbReference type="Gene3D" id="3.90.580.10">
    <property type="entry name" value="Zinc finger, CHC2-type domain"/>
    <property type="match status" value="1"/>
</dbReference>
<sequence>MNCEQANEMDLVNYLTQLGHVPKKIRGKNHWYLSPLRKESTASFKVNQKLNAWYDHGIGEGGSLVDFGIKYFGCTVPDFLEKLDLSDFSVPKHLNTIDDHHTETESKLQIESVKPLVSRNLIQYLERRGIDIRVAKKYCNEVAYSFGDKSYVAIGFKNDQGGYEIRDPFYKYSSSPKAVSTFINNSKEIAVFEGFMDCLSYLSLQKINQINTDFLVLNGAGLFEKSRAFLETYERISLFLDRDATGQKLTEQALKSYDKYEDKSGLYEPYKDLNEWLMLTKASKNKKSKLSL</sequence>
<evidence type="ECO:0000259" key="1">
    <source>
        <dbReference type="Pfam" id="PF01807"/>
    </source>
</evidence>
<dbReference type="InterPro" id="IPR002694">
    <property type="entry name" value="Znf_CHC2"/>
</dbReference>
<reference evidence="2 3" key="2">
    <citation type="submission" date="2016-06" db="EMBL/GenBank/DDBJ databases">
        <title>Pedobacter psychrophilus sp. nov., isolated from Antarctic fragmentary rock.</title>
        <authorList>
            <person name="Svec P."/>
        </authorList>
    </citation>
    <scope>NUCLEOTIDE SEQUENCE [LARGE SCALE GENOMIC DNA]</scope>
    <source>
        <strain evidence="2 3">CCM 8644</strain>
    </source>
</reference>
<keyword evidence="3" id="KW-1185">Reference proteome</keyword>
<dbReference type="CDD" id="cd01029">
    <property type="entry name" value="TOPRIM_primases"/>
    <property type="match status" value="1"/>
</dbReference>
<feature type="domain" description="Zinc finger CHC2-type" evidence="1">
    <location>
        <begin position="8"/>
        <end position="78"/>
    </location>
</feature>
<dbReference type="Proteomes" id="UP000078459">
    <property type="component" value="Unassembled WGS sequence"/>
</dbReference>
<name>A0A179DMN4_9SPHI</name>
<dbReference type="GO" id="GO:0003899">
    <property type="term" value="F:DNA-directed RNA polymerase activity"/>
    <property type="evidence" value="ECO:0007669"/>
    <property type="project" value="InterPro"/>
</dbReference>
<dbReference type="SUPFAM" id="SSF56731">
    <property type="entry name" value="DNA primase core"/>
    <property type="match status" value="1"/>
</dbReference>
<dbReference type="OrthoDB" id="8536512at2"/>
<dbReference type="GO" id="GO:0008270">
    <property type="term" value="F:zinc ion binding"/>
    <property type="evidence" value="ECO:0007669"/>
    <property type="project" value="InterPro"/>
</dbReference>
<dbReference type="InterPro" id="IPR036977">
    <property type="entry name" value="DNA_primase_Znf_CHC2"/>
</dbReference>
<organism evidence="2 3">
    <name type="scientific">Pedobacter psychrophilus</name>
    <dbReference type="NCBI Taxonomy" id="1826909"/>
    <lineage>
        <taxon>Bacteria</taxon>
        <taxon>Pseudomonadati</taxon>
        <taxon>Bacteroidota</taxon>
        <taxon>Sphingobacteriia</taxon>
        <taxon>Sphingobacteriales</taxon>
        <taxon>Sphingobacteriaceae</taxon>
        <taxon>Pedobacter</taxon>
    </lineage>
</organism>
<gene>
    <name evidence="2" type="ORF">A5893_02345</name>
</gene>
<evidence type="ECO:0000313" key="3">
    <source>
        <dbReference type="Proteomes" id="UP000078459"/>
    </source>
</evidence>
<dbReference type="AlphaFoldDB" id="A0A179DMN4"/>
<reference evidence="2 3" key="1">
    <citation type="submission" date="2016-04" db="EMBL/GenBank/DDBJ databases">
        <authorList>
            <person name="Evans L.H."/>
            <person name="Alamgir A."/>
            <person name="Owens N."/>
            <person name="Weber N.D."/>
            <person name="Virtaneva K."/>
            <person name="Barbian K."/>
            <person name="Babar A."/>
            <person name="Rosenke K."/>
        </authorList>
    </citation>
    <scope>NUCLEOTIDE SEQUENCE [LARGE SCALE GENOMIC DNA]</scope>
    <source>
        <strain evidence="2 3">CCM 8644</strain>
    </source>
</reference>
<dbReference type="Pfam" id="PF13155">
    <property type="entry name" value="Toprim_2"/>
    <property type="match status" value="1"/>
</dbReference>
<dbReference type="GO" id="GO:0003677">
    <property type="term" value="F:DNA binding"/>
    <property type="evidence" value="ECO:0007669"/>
    <property type="project" value="InterPro"/>
</dbReference>
<dbReference type="STRING" id="1826909.A5893_02345"/>
<proteinExistence type="predicted"/>
<dbReference type="GO" id="GO:0006260">
    <property type="term" value="P:DNA replication"/>
    <property type="evidence" value="ECO:0007669"/>
    <property type="project" value="InterPro"/>
</dbReference>
<dbReference type="SUPFAM" id="SSF57783">
    <property type="entry name" value="Zinc beta-ribbon"/>
    <property type="match status" value="1"/>
</dbReference>
<dbReference type="EMBL" id="LWHJ01000011">
    <property type="protein sequence ID" value="OAQ41980.1"/>
    <property type="molecule type" value="Genomic_DNA"/>
</dbReference>